<comment type="caution">
    <text evidence="2">The sequence shown here is derived from an EMBL/GenBank/DDBJ whole genome shotgun (WGS) entry which is preliminary data.</text>
</comment>
<dbReference type="Proteomes" id="UP001373714">
    <property type="component" value="Unassembled WGS sequence"/>
</dbReference>
<proteinExistence type="predicted"/>
<organism evidence="2 3">
    <name type="scientific">Orbilia blumenaviensis</name>
    <dbReference type="NCBI Taxonomy" id="1796055"/>
    <lineage>
        <taxon>Eukaryota</taxon>
        <taxon>Fungi</taxon>
        <taxon>Dikarya</taxon>
        <taxon>Ascomycota</taxon>
        <taxon>Pezizomycotina</taxon>
        <taxon>Orbiliomycetes</taxon>
        <taxon>Orbiliales</taxon>
        <taxon>Orbiliaceae</taxon>
        <taxon>Orbilia</taxon>
    </lineage>
</organism>
<keyword evidence="3" id="KW-1185">Reference proteome</keyword>
<evidence type="ECO:0000313" key="3">
    <source>
        <dbReference type="Proteomes" id="UP001373714"/>
    </source>
</evidence>
<gene>
    <name evidence="2" type="ORF">TWF730_003309</name>
</gene>
<dbReference type="AlphaFoldDB" id="A0AAV9U5K0"/>
<protein>
    <submittedName>
        <fullName evidence="2">Uncharacterized protein</fullName>
    </submittedName>
</protein>
<evidence type="ECO:0000313" key="2">
    <source>
        <dbReference type="EMBL" id="KAK6335933.1"/>
    </source>
</evidence>
<accession>A0AAV9U5K0</accession>
<reference evidence="2 3" key="1">
    <citation type="submission" date="2019-10" db="EMBL/GenBank/DDBJ databases">
        <authorList>
            <person name="Palmer J.M."/>
        </authorList>
    </citation>
    <scope>NUCLEOTIDE SEQUENCE [LARGE SCALE GENOMIC DNA]</scope>
    <source>
        <strain evidence="2 3">TWF730</strain>
    </source>
</reference>
<sequence>MRIKLHSPSATTLLTWAMFTIYLSNAIPRGHPTPELNNEVHIRVNPTEGPSPEGWLPAIPEGHRWKFARTMPTCRVGFYGHKVDFWAIHVAVFIETTPLSLSELHPHDPTLYGRCYKLKSVAPWMPSSKPDIKALFVQGYCTCVFYADENCGRRLFDVQNRFLTETPPEIGIPSPDPAYSFGCAENIGFHDFSGCSINISNGGDDEKRYNEWDGVNQTVKFSAELKHKDISPVTGQGKCTAITIDGVEGLSMRSWVVSMCTCHFYTDSECKKRLITDGNRGTREVKQFQGAGLQQKIRSFRCDLPWSAFLLRELKYLNQTEIEYWKESAEWFEGQEKYQWMWRGGPPAGLPLEGPDYESVPNPEMNK</sequence>
<evidence type="ECO:0000256" key="1">
    <source>
        <dbReference type="SAM" id="SignalP"/>
    </source>
</evidence>
<dbReference type="EMBL" id="JAVHNS010000014">
    <property type="protein sequence ID" value="KAK6335933.1"/>
    <property type="molecule type" value="Genomic_DNA"/>
</dbReference>
<name>A0AAV9U5K0_9PEZI</name>
<feature type="chain" id="PRO_5043407133" evidence="1">
    <location>
        <begin position="27"/>
        <end position="367"/>
    </location>
</feature>
<keyword evidence="1" id="KW-0732">Signal</keyword>
<feature type="signal peptide" evidence="1">
    <location>
        <begin position="1"/>
        <end position="26"/>
    </location>
</feature>